<dbReference type="InParanoid" id="H7C7U6"/>
<keyword evidence="4" id="KW-1185">Reference proteome</keyword>
<dbReference type="SMART" id="SM00327">
    <property type="entry name" value="VWA"/>
    <property type="match status" value="1"/>
</dbReference>
<dbReference type="Pfam" id="PF05762">
    <property type="entry name" value="VWA_CoxE"/>
    <property type="match status" value="1"/>
</dbReference>
<dbReference type="STRING" id="224911.AAV28_25810"/>
<dbReference type="AlphaFoldDB" id="H7C7U6"/>
<evidence type="ECO:0000256" key="1">
    <source>
        <dbReference type="SAM" id="MobiDB-lite"/>
    </source>
</evidence>
<dbReference type="EMBL" id="BA000040">
    <property type="protein sequence ID" value="BAC50927.1"/>
    <property type="molecule type" value="Genomic_DNA"/>
</dbReference>
<dbReference type="PhylomeDB" id="H7C7U6"/>
<reference evidence="4" key="1">
    <citation type="journal article" date="2002" name="DNA Res.">
        <title>Complete genomic sequence of nitrogen-fixing symbiotic bacterium Bradyrhizobium japonicum USDA110.</title>
        <authorList>
            <person name="Kaneko T."/>
            <person name="Nakamura Y."/>
            <person name="Sato S."/>
            <person name="Minamisawa K."/>
            <person name="Uchiumi T."/>
            <person name="Sasamoto S."/>
            <person name="Watanabe A."/>
            <person name="Idesawa K."/>
            <person name="Iriguchi M."/>
            <person name="Kawashima K."/>
            <person name="Kohara M."/>
            <person name="Matsumoto M."/>
            <person name="Shimpo S."/>
            <person name="Tsuruoka H."/>
            <person name="Wada T."/>
            <person name="Yamada M."/>
            <person name="Tabata S."/>
        </authorList>
    </citation>
    <scope>NUCLEOTIDE SEQUENCE [LARGE SCALE GENOMIC DNA]</scope>
    <source>
        <strain evidence="4">JCM 10833 / BCRC 13528 / IAM 13628 / NBRC 14792 / USDA 110</strain>
    </source>
</reference>
<dbReference type="InterPro" id="IPR011195">
    <property type="entry name" value="UCP010256"/>
</dbReference>
<dbReference type="PIRSF" id="PIRSF010256">
    <property type="entry name" value="CoxE_vWa"/>
    <property type="match status" value="1"/>
</dbReference>
<evidence type="ECO:0000259" key="2">
    <source>
        <dbReference type="SMART" id="SM00327"/>
    </source>
</evidence>
<dbReference type="EnsemblBacteria" id="BAC50927">
    <property type="protein sequence ID" value="BAC50927"/>
    <property type="gene ID" value="BAC50927"/>
</dbReference>
<dbReference type="KEGG" id="bja:bll5662"/>
<dbReference type="PATRIC" id="fig|224911.5.peg.5771"/>
<dbReference type="Gene3D" id="3.40.50.410">
    <property type="entry name" value="von Willebrand factor, type A domain"/>
    <property type="match status" value="1"/>
</dbReference>
<feature type="compositionally biased region" description="Polar residues" evidence="1">
    <location>
        <begin position="136"/>
        <end position="146"/>
    </location>
</feature>
<name>H7C7U6_BRADU</name>
<sequence>MNGFRARAKEARPGMTRGWIRPMAINHLAPEQTEQFADNIVGFARALRSAGMPVGPGAVIDAMSALQVIDIGNRADVFATLEAIFVKRHEHALIFKQAFNLFFRASEEWKHMLDSVPLPEQAKKKPQAGARRVQEAMSQPRMTETPQRQEQDLRLSVSDKEILQKKDFAQMSAAEISEALRAVERMRLPQAELLTRRHRPDSRGLRLDLRRTLRASLRTGGDIIDIHRLGRIEKPAPIVALLDISGSMNEYTRLFLHFLHAIGDARKRVSVFLFGTRLTNVTRALRQRDPDEALASCSASVEDWAGGTRISASLHNFNKLWARRVLSQGAIVLLISDGLEREADSRLAFEMDRLHRSCRRLIWLNPLLRFGGFEAKAQGIKMMLPHVDEFRPVHNLSSIQELITTLSRPLPPHHRSLIRSAA</sequence>
<dbReference type="PANTHER" id="PTHR39338">
    <property type="entry name" value="BLL5662 PROTEIN-RELATED"/>
    <property type="match status" value="1"/>
</dbReference>
<dbReference type="OrthoDB" id="9790469at2"/>
<dbReference type="InterPro" id="IPR008912">
    <property type="entry name" value="Uncharacterised_CoxE"/>
</dbReference>
<accession>H7C7U6</accession>
<dbReference type="InterPro" id="IPR002035">
    <property type="entry name" value="VWF_A"/>
</dbReference>
<evidence type="ECO:0000313" key="4">
    <source>
        <dbReference type="Proteomes" id="UP000002526"/>
    </source>
</evidence>
<gene>
    <name evidence="3" type="ordered locus">bll5662</name>
</gene>
<evidence type="ECO:0000313" key="3">
    <source>
        <dbReference type="EMBL" id="BAC50927.1"/>
    </source>
</evidence>
<dbReference type="InterPro" id="IPR036465">
    <property type="entry name" value="vWFA_dom_sf"/>
</dbReference>
<organism evidence="3 4">
    <name type="scientific">Bradyrhizobium diazoefficiens (strain JCM 10833 / BCRC 13528 / IAM 13628 / NBRC 14792 / USDA 110)</name>
    <dbReference type="NCBI Taxonomy" id="224911"/>
    <lineage>
        <taxon>Bacteria</taxon>
        <taxon>Pseudomonadati</taxon>
        <taxon>Pseudomonadota</taxon>
        <taxon>Alphaproteobacteria</taxon>
        <taxon>Hyphomicrobiales</taxon>
        <taxon>Nitrobacteraceae</taxon>
        <taxon>Bradyrhizobium</taxon>
    </lineage>
</organism>
<feature type="domain" description="VWFA" evidence="2">
    <location>
        <begin position="235"/>
        <end position="401"/>
    </location>
</feature>
<dbReference type="SUPFAM" id="SSF53300">
    <property type="entry name" value="vWA-like"/>
    <property type="match status" value="1"/>
</dbReference>
<proteinExistence type="predicted"/>
<dbReference type="SMR" id="H7C7U6"/>
<dbReference type="eggNOG" id="COG3552">
    <property type="taxonomic scope" value="Bacteria"/>
</dbReference>
<dbReference type="HOGENOM" id="CLU_042261_0_1_5"/>
<feature type="region of interest" description="Disordered" evidence="1">
    <location>
        <begin position="120"/>
        <end position="152"/>
    </location>
</feature>
<dbReference type="CDD" id="cd00198">
    <property type="entry name" value="vWFA"/>
    <property type="match status" value="1"/>
</dbReference>
<dbReference type="Proteomes" id="UP000002526">
    <property type="component" value="Chromosome"/>
</dbReference>
<protein>
    <submittedName>
        <fullName evidence="3">Bll5662 protein</fullName>
    </submittedName>
</protein>
<dbReference type="PANTHER" id="PTHR39338:SF6">
    <property type="entry name" value="BLL5662 PROTEIN"/>
    <property type="match status" value="1"/>
</dbReference>